<protein>
    <submittedName>
        <fullName evidence="7">Site-2 protease family protein</fullName>
    </submittedName>
</protein>
<keyword evidence="7" id="KW-0378">Hydrolase</keyword>
<name>A0AAV3SZ74_9EURY</name>
<dbReference type="CDD" id="cd06159">
    <property type="entry name" value="S2P-M50_PDZ_Arch"/>
    <property type="match status" value="1"/>
</dbReference>
<keyword evidence="3 5" id="KW-1133">Transmembrane helix</keyword>
<evidence type="ECO:0000256" key="4">
    <source>
        <dbReference type="ARBA" id="ARBA00023136"/>
    </source>
</evidence>
<feature type="transmembrane region" description="Helical" evidence="5">
    <location>
        <begin position="570"/>
        <end position="591"/>
    </location>
</feature>
<comment type="subcellular location">
    <subcellularLocation>
        <location evidence="1">Endomembrane system</location>
        <topology evidence="1">Multi-pass membrane protein</topology>
    </subcellularLocation>
</comment>
<proteinExistence type="predicted"/>
<feature type="domain" description="PDZ" evidence="6">
    <location>
        <begin position="262"/>
        <end position="320"/>
    </location>
</feature>
<organism evidence="7 8">
    <name type="scientific">Salarchaeum japonicum</name>
    <dbReference type="NCBI Taxonomy" id="555573"/>
    <lineage>
        <taxon>Archaea</taxon>
        <taxon>Methanobacteriati</taxon>
        <taxon>Methanobacteriota</taxon>
        <taxon>Stenosarchaea group</taxon>
        <taxon>Halobacteria</taxon>
        <taxon>Halobacteriales</taxon>
        <taxon>Halobacteriaceae</taxon>
    </lineage>
</organism>
<dbReference type="EMBL" id="BAAADU010000002">
    <property type="protein sequence ID" value="GAA0647635.1"/>
    <property type="molecule type" value="Genomic_DNA"/>
</dbReference>
<dbReference type="AlphaFoldDB" id="A0AAV3SZ74"/>
<dbReference type="RefSeq" id="WP_227261530.1">
    <property type="nucleotide sequence ID" value="NZ_BAAADU010000002.1"/>
</dbReference>
<feature type="transmembrane region" description="Helical" evidence="5">
    <location>
        <begin position="185"/>
        <end position="204"/>
    </location>
</feature>
<feature type="transmembrane region" description="Helical" evidence="5">
    <location>
        <begin position="61"/>
        <end position="89"/>
    </location>
</feature>
<evidence type="ECO:0000256" key="5">
    <source>
        <dbReference type="SAM" id="Phobius"/>
    </source>
</evidence>
<dbReference type="GO" id="GO:0012505">
    <property type="term" value="C:endomembrane system"/>
    <property type="evidence" value="ECO:0007669"/>
    <property type="project" value="UniProtKB-SubCell"/>
</dbReference>
<keyword evidence="7" id="KW-0645">Protease</keyword>
<dbReference type="InterPro" id="IPR036034">
    <property type="entry name" value="PDZ_sf"/>
</dbReference>
<feature type="transmembrane region" description="Helical" evidence="5">
    <location>
        <begin position="473"/>
        <end position="493"/>
    </location>
</feature>
<feature type="transmembrane region" description="Helical" evidence="5">
    <location>
        <begin position="513"/>
        <end position="532"/>
    </location>
</feature>
<evidence type="ECO:0000256" key="3">
    <source>
        <dbReference type="ARBA" id="ARBA00022989"/>
    </source>
</evidence>
<dbReference type="GeneID" id="68572116"/>
<feature type="transmembrane region" description="Helical" evidence="5">
    <location>
        <begin position="114"/>
        <end position="134"/>
    </location>
</feature>
<feature type="domain" description="PDZ" evidence="6">
    <location>
        <begin position="210"/>
        <end position="247"/>
    </location>
</feature>
<dbReference type="Pfam" id="PF17820">
    <property type="entry name" value="PDZ_6"/>
    <property type="match status" value="1"/>
</dbReference>
<gene>
    <name evidence="7" type="ORF">GCM10009019_07620</name>
</gene>
<comment type="caution">
    <text evidence="7">The sequence shown here is derived from an EMBL/GenBank/DDBJ whole genome shotgun (WGS) entry which is preliminary data.</text>
</comment>
<dbReference type="GO" id="GO:0005737">
    <property type="term" value="C:cytoplasm"/>
    <property type="evidence" value="ECO:0007669"/>
    <property type="project" value="TreeGrafter"/>
</dbReference>
<dbReference type="GO" id="GO:0031293">
    <property type="term" value="P:membrane protein intracellular domain proteolysis"/>
    <property type="evidence" value="ECO:0007669"/>
    <property type="project" value="TreeGrafter"/>
</dbReference>
<dbReference type="InterPro" id="IPR041489">
    <property type="entry name" value="PDZ_6"/>
</dbReference>
<dbReference type="GO" id="GO:0016020">
    <property type="term" value="C:membrane"/>
    <property type="evidence" value="ECO:0007669"/>
    <property type="project" value="InterPro"/>
</dbReference>
<evidence type="ECO:0000259" key="6">
    <source>
        <dbReference type="PROSITE" id="PS50106"/>
    </source>
</evidence>
<keyword evidence="8" id="KW-1185">Reference proteome</keyword>
<evidence type="ECO:0000256" key="2">
    <source>
        <dbReference type="ARBA" id="ARBA00022692"/>
    </source>
</evidence>
<feature type="transmembrane region" description="Helical" evidence="5">
    <location>
        <begin position="6"/>
        <end position="23"/>
    </location>
</feature>
<accession>A0AAV3SZ74</accession>
<dbReference type="GO" id="GO:0004222">
    <property type="term" value="F:metalloendopeptidase activity"/>
    <property type="evidence" value="ECO:0007669"/>
    <property type="project" value="InterPro"/>
</dbReference>
<dbReference type="Proteomes" id="UP001500194">
    <property type="component" value="Unassembled WGS sequence"/>
</dbReference>
<dbReference type="InterPro" id="IPR008915">
    <property type="entry name" value="Peptidase_M50"/>
</dbReference>
<dbReference type="SUPFAM" id="SSF50156">
    <property type="entry name" value="PDZ domain-like"/>
    <property type="match status" value="2"/>
</dbReference>
<evidence type="ECO:0000313" key="8">
    <source>
        <dbReference type="Proteomes" id="UP001500194"/>
    </source>
</evidence>
<dbReference type="PANTHER" id="PTHR13325:SF3">
    <property type="entry name" value="MEMBRANE-BOUND TRANSCRIPTION FACTOR SITE-2 PROTEASE"/>
    <property type="match status" value="1"/>
</dbReference>
<keyword evidence="4 5" id="KW-0472">Membrane</keyword>
<reference evidence="7 8" key="1">
    <citation type="journal article" date="2019" name="Int. J. Syst. Evol. Microbiol.">
        <title>The Global Catalogue of Microorganisms (GCM) 10K type strain sequencing project: providing services to taxonomists for standard genome sequencing and annotation.</title>
        <authorList>
            <consortium name="The Broad Institute Genomics Platform"/>
            <consortium name="The Broad Institute Genome Sequencing Center for Infectious Disease"/>
            <person name="Wu L."/>
            <person name="Ma J."/>
        </authorList>
    </citation>
    <scope>NUCLEOTIDE SEQUENCE [LARGE SCALE GENOMIC DNA]</scope>
    <source>
        <strain evidence="7 8">JCM 16327</strain>
    </source>
</reference>
<dbReference type="PROSITE" id="PS50106">
    <property type="entry name" value="PDZ"/>
    <property type="match status" value="2"/>
</dbReference>
<dbReference type="Pfam" id="PF02163">
    <property type="entry name" value="Peptidase_M50"/>
    <property type="match status" value="2"/>
</dbReference>
<feature type="transmembrane region" description="Helical" evidence="5">
    <location>
        <begin position="146"/>
        <end position="165"/>
    </location>
</feature>
<dbReference type="InterPro" id="IPR001193">
    <property type="entry name" value="MBTPS2"/>
</dbReference>
<dbReference type="PANTHER" id="PTHR13325">
    <property type="entry name" value="PROTEASE M50 MEMBRANE-BOUND TRANSCRIPTION FACTOR SITE 2 PROTEASE"/>
    <property type="match status" value="1"/>
</dbReference>
<evidence type="ECO:0000313" key="7">
    <source>
        <dbReference type="EMBL" id="GAA0647635.1"/>
    </source>
</evidence>
<sequence>MNEWTWVLAGVLAYWVAVVVARNRGLLPDYVNTMGPLLTVHTKRGKRLLDRLARPKRAWRAWGNFGLGIALVVLVGAFALLATTAIALVQNPPATASAVGNPRSALVVPGVNPFLPVAVAPEIVLGLFVGLVVHEGGHGVMSRVEGIGVESMGVVLLAILPMGAFVEPDQEEQRLVSRGSRARMFAAGVTNNFLVALLAFGLLLGPVASGIAVAPGAAVGGVTEQSPAAQAGIEPGDRIVAVGNESIASNEEFEDVLANHTGHAVSMTLASGETVTVNRSVLVTGVPAAGSALAAATPFSPDNGVSTGDTIVSVNGTSVETEAAFRDAVTDATIATVTTASGNTTTGPVGALATLVGGEPFAEQTGLASGDSVVVTRLDGERVVTYEGVSDALADTTPGDSVTVEYYVEGERYEASVTLGENPNSDIGFLGVQGSPGYSGMTVSDAGIELYPAGFYLDVLGGDLSGASLTQSAMFLVFLPFLAAVGLGVPYNFPGFVPDNAAFYTTTGVLEPLGGTGLLLANALFWVGWVNINLGFFNCIPGYPLDGGHLLRTSVESVVSRLPVEDKRSAVRAVTTSVGLAMLACLLLMLFPNLLV</sequence>
<evidence type="ECO:0000256" key="1">
    <source>
        <dbReference type="ARBA" id="ARBA00004127"/>
    </source>
</evidence>
<keyword evidence="2 5" id="KW-0812">Transmembrane</keyword>
<dbReference type="SMART" id="SM00228">
    <property type="entry name" value="PDZ"/>
    <property type="match status" value="1"/>
</dbReference>
<dbReference type="Gene3D" id="2.30.42.10">
    <property type="match status" value="2"/>
</dbReference>
<dbReference type="InterPro" id="IPR001478">
    <property type="entry name" value="PDZ"/>
</dbReference>